<evidence type="ECO:0000256" key="4">
    <source>
        <dbReference type="ARBA" id="ARBA00022640"/>
    </source>
</evidence>
<comment type="function">
    <text evidence="9 10">RuBisCO catalyzes two reactions: the carboxylation of D-ribulose 1,5-bisphosphate, the primary event in carbon dioxide fixation, as well as the oxidative fragmentation of the pentose substrate. Both reactions occur simultaneously and in competition at the same active site. Although the small subunit is not catalytic it is essential for maximal activity.</text>
</comment>
<evidence type="ECO:0000256" key="10">
    <source>
        <dbReference type="RuleBase" id="RU003627"/>
    </source>
</evidence>
<comment type="miscellaneous">
    <text evidence="9">The basic functional RuBisCO is composed of a large chain homodimer in a 'head-to-tail' conformation. In form I RuBisCO this homodimer is arranged in a barrel-like tetramer with the small subunits forming a tetrameric 'cap' on each end of the 'barrel'.</text>
</comment>
<dbReference type="GO" id="GO:0009507">
    <property type="term" value="C:chloroplast"/>
    <property type="evidence" value="ECO:0007669"/>
    <property type="project" value="UniProtKB-SubCell"/>
</dbReference>
<proteinExistence type="inferred from homology"/>
<dbReference type="PANTHER" id="PTHR31262">
    <property type="entry name" value="RIBULOSE BISPHOSPHATE CARBOXYLASE SMALL CHAIN 1, CHLOROPLASTIC"/>
    <property type="match status" value="1"/>
</dbReference>
<dbReference type="InterPro" id="IPR024681">
    <property type="entry name" value="RuBisCO_ssu"/>
</dbReference>
<evidence type="ECO:0000256" key="3">
    <source>
        <dbReference type="ARBA" id="ARBA00022567"/>
    </source>
</evidence>
<protein>
    <recommendedName>
        <fullName evidence="9">Ribulose bisphosphate carboxylase small subunit, chloroplastic</fullName>
        <shortName evidence="9">RuBisCO small subunit</shortName>
    </recommendedName>
</protein>
<dbReference type="InterPro" id="IPR000894">
    <property type="entry name" value="RuBisCO_ssu_dom"/>
</dbReference>
<evidence type="ECO:0000256" key="5">
    <source>
        <dbReference type="ARBA" id="ARBA00022946"/>
    </source>
</evidence>
<dbReference type="GO" id="GO:0016984">
    <property type="term" value="F:ribulose-bisphosphate carboxylase activity"/>
    <property type="evidence" value="ECO:0007669"/>
    <property type="project" value="UniProtKB-UniRule"/>
</dbReference>
<comment type="subcellular location">
    <subcellularLocation>
        <location evidence="8">Cell junction</location>
        <location evidence="8">Plasmodesma</location>
    </subcellularLocation>
    <subcellularLocation>
        <location evidence="9">Plastid</location>
        <location evidence="9">Chloroplast</location>
    </subcellularLocation>
</comment>
<keyword evidence="13" id="KW-1185">Reference proteome</keyword>
<comment type="similarity">
    <text evidence="9 10">Belongs to the RuBisCO small chain family.</text>
</comment>
<keyword evidence="4 9" id="KW-0934">Plastid</keyword>
<comment type="subunit">
    <text evidence="9 10">Heterohexadecamer of 8 large and 8 small subunits.</text>
</comment>
<keyword evidence="5" id="KW-0809">Transit peptide</keyword>
<dbReference type="GO" id="GO:0009506">
    <property type="term" value="C:plasmodesma"/>
    <property type="evidence" value="ECO:0007669"/>
    <property type="project" value="UniProtKB-SubCell"/>
</dbReference>
<dbReference type="HAMAP" id="MF_00859">
    <property type="entry name" value="RuBisCO_S_bact"/>
    <property type="match status" value="1"/>
</dbReference>
<dbReference type="GO" id="GO:0009853">
    <property type="term" value="P:photorespiration"/>
    <property type="evidence" value="ECO:0007669"/>
    <property type="project" value="UniProtKB-UniRule"/>
</dbReference>
<evidence type="ECO:0000313" key="12">
    <source>
        <dbReference type="EMBL" id="KZV14925.1"/>
    </source>
</evidence>
<evidence type="ECO:0000256" key="2">
    <source>
        <dbReference type="ARBA" id="ARBA00022531"/>
    </source>
</evidence>
<dbReference type="Proteomes" id="UP000250235">
    <property type="component" value="Unassembled WGS sequence"/>
</dbReference>
<dbReference type="InterPro" id="IPR024680">
    <property type="entry name" value="RuBisCO_ssu_N"/>
</dbReference>
<dbReference type="SUPFAM" id="SSF55239">
    <property type="entry name" value="RuBisCO, small subunit"/>
    <property type="match status" value="1"/>
</dbReference>
<evidence type="ECO:0000256" key="6">
    <source>
        <dbReference type="ARBA" id="ARBA00023238"/>
    </source>
</evidence>
<organism evidence="12 13">
    <name type="scientific">Dorcoceras hygrometricum</name>
    <dbReference type="NCBI Taxonomy" id="472368"/>
    <lineage>
        <taxon>Eukaryota</taxon>
        <taxon>Viridiplantae</taxon>
        <taxon>Streptophyta</taxon>
        <taxon>Embryophyta</taxon>
        <taxon>Tracheophyta</taxon>
        <taxon>Spermatophyta</taxon>
        <taxon>Magnoliopsida</taxon>
        <taxon>eudicotyledons</taxon>
        <taxon>Gunneridae</taxon>
        <taxon>Pentapetalae</taxon>
        <taxon>asterids</taxon>
        <taxon>lamiids</taxon>
        <taxon>Lamiales</taxon>
        <taxon>Gesneriaceae</taxon>
        <taxon>Didymocarpoideae</taxon>
        <taxon>Trichosporeae</taxon>
        <taxon>Loxocarpinae</taxon>
        <taxon>Dorcoceras</taxon>
    </lineage>
</organism>
<dbReference type="PRINTS" id="PR00152">
    <property type="entry name" value="RUBISCOSMALL"/>
</dbReference>
<dbReference type="EMBL" id="KV020159">
    <property type="protein sequence ID" value="KZV14925.1"/>
    <property type="molecule type" value="Genomic_DNA"/>
</dbReference>
<dbReference type="GO" id="GO:0019253">
    <property type="term" value="P:reductive pentose-phosphate cycle"/>
    <property type="evidence" value="ECO:0007669"/>
    <property type="project" value="UniProtKB-UniRule"/>
</dbReference>
<dbReference type="CDD" id="cd03527">
    <property type="entry name" value="RuBisCO_small"/>
    <property type="match status" value="1"/>
</dbReference>
<reference evidence="12 13" key="1">
    <citation type="journal article" date="2015" name="Proc. Natl. Acad. Sci. U.S.A.">
        <title>The resurrection genome of Boea hygrometrica: A blueprint for survival of dehydration.</title>
        <authorList>
            <person name="Xiao L."/>
            <person name="Yang G."/>
            <person name="Zhang L."/>
            <person name="Yang X."/>
            <person name="Zhao S."/>
            <person name="Ji Z."/>
            <person name="Zhou Q."/>
            <person name="Hu M."/>
            <person name="Wang Y."/>
            <person name="Chen M."/>
            <person name="Xu Y."/>
            <person name="Jin H."/>
            <person name="Xiao X."/>
            <person name="Hu G."/>
            <person name="Bao F."/>
            <person name="Hu Y."/>
            <person name="Wan P."/>
            <person name="Li L."/>
            <person name="Deng X."/>
            <person name="Kuang T."/>
            <person name="Xiang C."/>
            <person name="Zhu J.K."/>
            <person name="Oliver M.J."/>
            <person name="He Y."/>
        </authorList>
    </citation>
    <scope>NUCLEOTIDE SEQUENCE [LARGE SCALE GENOMIC DNA]</scope>
    <source>
        <strain evidence="13">cv. XS01</strain>
    </source>
</reference>
<evidence type="ECO:0000256" key="1">
    <source>
        <dbReference type="ARBA" id="ARBA00022528"/>
    </source>
</evidence>
<dbReference type="Gene3D" id="3.30.190.10">
    <property type="entry name" value="Ribulose bisphosphate carboxylase, small subunit"/>
    <property type="match status" value="1"/>
</dbReference>
<keyword evidence="3 9" id="KW-0113">Calvin cycle</keyword>
<evidence type="ECO:0000313" key="13">
    <source>
        <dbReference type="Proteomes" id="UP000250235"/>
    </source>
</evidence>
<dbReference type="PANTHER" id="PTHR31262:SF10">
    <property type="entry name" value="RIBULOSE BISPHOSPHATE CARBOXYLASE SMALL SUBUNIT 1A, CHLOROPLASTIC-RELATED"/>
    <property type="match status" value="1"/>
</dbReference>
<evidence type="ECO:0000256" key="8">
    <source>
        <dbReference type="ARBA" id="ARBA00024184"/>
    </source>
</evidence>
<keyword evidence="2 9" id="KW-0602">Photosynthesis</keyword>
<evidence type="ECO:0000259" key="11">
    <source>
        <dbReference type="SMART" id="SM00961"/>
    </source>
</evidence>
<dbReference type="FunFam" id="3.30.190.10:FF:000001">
    <property type="entry name" value="Ribulose bisphosphate carboxylase small chain, chloroplastic"/>
    <property type="match status" value="1"/>
</dbReference>
<keyword evidence="6 9" id="KW-0601">Photorespiration</keyword>
<dbReference type="SMART" id="SM00961">
    <property type="entry name" value="RuBisCO_small"/>
    <property type="match status" value="1"/>
</dbReference>
<evidence type="ECO:0000256" key="7">
    <source>
        <dbReference type="ARBA" id="ARBA00023300"/>
    </source>
</evidence>
<accession>A0A2Z7A7K0</accession>
<feature type="domain" description="Ribulose bisphosphate carboxylase small subunit" evidence="11">
    <location>
        <begin position="67"/>
        <end position="176"/>
    </location>
</feature>
<dbReference type="InterPro" id="IPR036385">
    <property type="entry name" value="RuBisCO_ssu_sf"/>
</dbReference>
<evidence type="ECO:0000256" key="9">
    <source>
        <dbReference type="HAMAP-Rule" id="MF_00860"/>
    </source>
</evidence>
<gene>
    <name evidence="9" type="primary">RBCS</name>
    <name evidence="12" type="ORF">F511_34498</name>
</gene>
<dbReference type="OrthoDB" id="561at2759"/>
<keyword evidence="7 9" id="KW-0120">Carbon dioxide fixation</keyword>
<keyword evidence="1 9" id="KW-0150">Chloroplast</keyword>
<sequence>MASSMLSSTATVTRNTPAQASMVAPFTGLKSAVALPTTRKSADITTVANNGGRVSCMKIWPTEGLRKFETLSYLPPLTEEQLLKQIEYLLRLKLIPCLEFEKRRPYIDRTNNRSPGYYDGRYWTMWKLPMFGCTDAVQVLQQVQEAAATKPDFFVRVLGFDSYRQVQCISFIAYKPPGSD</sequence>
<dbReference type="Pfam" id="PF12338">
    <property type="entry name" value="RbcS"/>
    <property type="match status" value="1"/>
</dbReference>
<dbReference type="AlphaFoldDB" id="A0A2Z7A7K0"/>
<dbReference type="Pfam" id="PF00101">
    <property type="entry name" value="RuBisCO_small"/>
    <property type="match status" value="1"/>
</dbReference>
<name>A0A2Z7A7K0_9LAMI</name>